<dbReference type="Pfam" id="PF02984">
    <property type="entry name" value="Cyclin_C"/>
    <property type="match status" value="1"/>
</dbReference>
<sequence>MAEGVQSPTCPDVVEVIPVVPKRKRVFISSAMVECCRSLTTPVKKSRRRKDIVYKESAVEMEIETEIGKFCDYCECVDPQTMVSDLDASDINSYLRSMELQDKNRPIANFLETVQKDMTANNRRVLVDWLVEVTEEYKLSSHTLYLTVSCLDRFLSRQSFPKSKLQLLGVGCMLAASKYEEIDPPSSDDFADITDNAFTKLEVSKMEIDVLKVLKWELGAPTPKTFLSRLLSIKKEKSQTQLEFLADYLVELSLLDYEFLRYPASTIAASAVFLAKLTLRPDSNPWTPELHLLSNYKSSDLRDCVHSLHSQQMNKKTALSTAIGAKYEQSSFYSVSTLVPPTIFPYAYFQNSQE</sequence>
<keyword evidence="3" id="KW-0131">Cell cycle</keyword>
<keyword evidence="1" id="KW-0132">Cell division</keyword>
<dbReference type="InterPro" id="IPR006671">
    <property type="entry name" value="Cyclin_N"/>
</dbReference>
<dbReference type="OrthoDB" id="5590282at2759"/>
<comment type="similarity">
    <text evidence="4">Belongs to the cyclin family.</text>
</comment>
<dbReference type="InterPro" id="IPR048258">
    <property type="entry name" value="Cyclins_cyclin-box"/>
</dbReference>
<evidence type="ECO:0000256" key="1">
    <source>
        <dbReference type="ARBA" id="ARBA00022618"/>
    </source>
</evidence>
<dbReference type="SMART" id="SM01332">
    <property type="entry name" value="Cyclin_C"/>
    <property type="match status" value="1"/>
</dbReference>
<dbReference type="GO" id="GO:0000082">
    <property type="term" value="P:G1/S transition of mitotic cell cycle"/>
    <property type="evidence" value="ECO:0000318"/>
    <property type="project" value="GO_Central"/>
</dbReference>
<feature type="domain" description="Cyclin-like" evidence="5">
    <location>
        <begin position="128"/>
        <end position="212"/>
    </location>
</feature>
<keyword evidence="8" id="KW-1185">Reference proteome</keyword>
<reference evidence="8" key="1">
    <citation type="journal article" date="2016" name="Nature">
        <title>The genome of the seagrass Zostera marina reveals angiosperm adaptation to the sea.</title>
        <authorList>
            <person name="Olsen J.L."/>
            <person name="Rouze P."/>
            <person name="Verhelst B."/>
            <person name="Lin Y.-C."/>
            <person name="Bayer T."/>
            <person name="Collen J."/>
            <person name="Dattolo E."/>
            <person name="De Paoli E."/>
            <person name="Dittami S."/>
            <person name="Maumus F."/>
            <person name="Michel G."/>
            <person name="Kersting A."/>
            <person name="Lauritano C."/>
            <person name="Lohaus R."/>
            <person name="Toepel M."/>
            <person name="Tonon T."/>
            <person name="Vanneste K."/>
            <person name="Amirebrahimi M."/>
            <person name="Brakel J."/>
            <person name="Bostroem C."/>
            <person name="Chovatia M."/>
            <person name="Grimwood J."/>
            <person name="Jenkins J.W."/>
            <person name="Jueterbock A."/>
            <person name="Mraz A."/>
            <person name="Stam W.T."/>
            <person name="Tice H."/>
            <person name="Bornberg-Bauer E."/>
            <person name="Green P.J."/>
            <person name="Pearson G.A."/>
            <person name="Procaccini G."/>
            <person name="Duarte C.M."/>
            <person name="Schmutz J."/>
            <person name="Reusch T.B.H."/>
            <person name="Van de Peer Y."/>
        </authorList>
    </citation>
    <scope>NUCLEOTIDE SEQUENCE [LARGE SCALE GENOMIC DNA]</scope>
    <source>
        <strain evidence="8">cv. Finnish</strain>
    </source>
</reference>
<evidence type="ECO:0000259" key="6">
    <source>
        <dbReference type="SMART" id="SM01332"/>
    </source>
</evidence>
<dbReference type="GO" id="GO:0016538">
    <property type="term" value="F:cyclin-dependent protein serine/threonine kinase regulator activity"/>
    <property type="evidence" value="ECO:0000318"/>
    <property type="project" value="GO_Central"/>
</dbReference>
<dbReference type="SUPFAM" id="SSF47954">
    <property type="entry name" value="Cyclin-like"/>
    <property type="match status" value="2"/>
</dbReference>
<dbReference type="InterPro" id="IPR013763">
    <property type="entry name" value="Cyclin-like_dom"/>
</dbReference>
<organism evidence="7 8">
    <name type="scientific">Zostera marina</name>
    <name type="common">Eelgrass</name>
    <dbReference type="NCBI Taxonomy" id="29655"/>
    <lineage>
        <taxon>Eukaryota</taxon>
        <taxon>Viridiplantae</taxon>
        <taxon>Streptophyta</taxon>
        <taxon>Embryophyta</taxon>
        <taxon>Tracheophyta</taxon>
        <taxon>Spermatophyta</taxon>
        <taxon>Magnoliopsida</taxon>
        <taxon>Liliopsida</taxon>
        <taxon>Zosteraceae</taxon>
        <taxon>Zostera</taxon>
    </lineage>
</organism>
<keyword evidence="2 4" id="KW-0195">Cyclin</keyword>
<dbReference type="Pfam" id="PF00134">
    <property type="entry name" value="Cyclin_N"/>
    <property type="match status" value="1"/>
</dbReference>
<feature type="domain" description="Cyclin-like" evidence="5">
    <location>
        <begin position="225"/>
        <end position="310"/>
    </location>
</feature>
<dbReference type="GO" id="GO:0000307">
    <property type="term" value="C:cyclin-dependent protein kinase holoenzyme complex"/>
    <property type="evidence" value="ECO:0000318"/>
    <property type="project" value="GO_Central"/>
</dbReference>
<accession>A0A0K9PFS6</accession>
<dbReference type="OMA" id="HDSAGYE"/>
<proteinExistence type="inferred from homology"/>
<dbReference type="AlphaFoldDB" id="A0A0K9PFS6"/>
<dbReference type="FunFam" id="1.10.472.10:FF:000001">
    <property type="entry name" value="G2/mitotic-specific cyclin"/>
    <property type="match status" value="1"/>
</dbReference>
<protein>
    <submittedName>
        <fullName evidence="7">Cyclin A-like protein</fullName>
    </submittedName>
</protein>
<dbReference type="GO" id="GO:0005737">
    <property type="term" value="C:cytoplasm"/>
    <property type="evidence" value="ECO:0000318"/>
    <property type="project" value="GO_Central"/>
</dbReference>
<evidence type="ECO:0000256" key="4">
    <source>
        <dbReference type="RuleBase" id="RU000383"/>
    </source>
</evidence>
<name>A0A0K9PFS6_ZOSMR</name>
<dbReference type="PROSITE" id="PS00292">
    <property type="entry name" value="CYCLINS"/>
    <property type="match status" value="1"/>
</dbReference>
<gene>
    <name evidence="7" type="ORF">ZOSMA_258G00170</name>
</gene>
<dbReference type="InterPro" id="IPR036915">
    <property type="entry name" value="Cyclin-like_sf"/>
</dbReference>
<evidence type="ECO:0000313" key="8">
    <source>
        <dbReference type="Proteomes" id="UP000036987"/>
    </source>
</evidence>
<evidence type="ECO:0000256" key="3">
    <source>
        <dbReference type="ARBA" id="ARBA00023306"/>
    </source>
</evidence>
<dbReference type="SMART" id="SM00385">
    <property type="entry name" value="CYCLIN"/>
    <property type="match status" value="2"/>
</dbReference>
<dbReference type="Proteomes" id="UP000036987">
    <property type="component" value="Unassembled WGS sequence"/>
</dbReference>
<evidence type="ECO:0000256" key="2">
    <source>
        <dbReference type="ARBA" id="ARBA00023127"/>
    </source>
</evidence>
<dbReference type="InterPro" id="IPR039361">
    <property type="entry name" value="Cyclin"/>
</dbReference>
<dbReference type="GO" id="GO:0051301">
    <property type="term" value="P:cell division"/>
    <property type="evidence" value="ECO:0007669"/>
    <property type="project" value="UniProtKB-KW"/>
</dbReference>
<dbReference type="InterPro" id="IPR004367">
    <property type="entry name" value="Cyclin_C-dom"/>
</dbReference>
<evidence type="ECO:0000259" key="5">
    <source>
        <dbReference type="SMART" id="SM00385"/>
    </source>
</evidence>
<evidence type="ECO:0000313" key="7">
    <source>
        <dbReference type="EMBL" id="KMZ67819.1"/>
    </source>
</evidence>
<dbReference type="PANTHER" id="PTHR10177">
    <property type="entry name" value="CYCLINS"/>
    <property type="match status" value="1"/>
</dbReference>
<dbReference type="Gene3D" id="1.10.472.10">
    <property type="entry name" value="Cyclin-like"/>
    <property type="match status" value="2"/>
</dbReference>
<dbReference type="STRING" id="29655.A0A0K9PFS6"/>
<dbReference type="EMBL" id="LFYR01000884">
    <property type="protein sequence ID" value="KMZ67819.1"/>
    <property type="molecule type" value="Genomic_DNA"/>
</dbReference>
<dbReference type="GO" id="GO:0005634">
    <property type="term" value="C:nucleus"/>
    <property type="evidence" value="ECO:0000318"/>
    <property type="project" value="GO_Central"/>
</dbReference>
<comment type="caution">
    <text evidence="7">The sequence shown here is derived from an EMBL/GenBank/DDBJ whole genome shotgun (WGS) entry which is preliminary data.</text>
</comment>
<feature type="domain" description="Cyclin C-terminal" evidence="6">
    <location>
        <begin position="221"/>
        <end position="341"/>
    </location>
</feature>